<organism evidence="2 3">
    <name type="scientific">Saguinus oedipus</name>
    <name type="common">Cotton-top tamarin</name>
    <name type="synonym">Oedipomidas oedipus</name>
    <dbReference type="NCBI Taxonomy" id="9490"/>
    <lineage>
        <taxon>Eukaryota</taxon>
        <taxon>Metazoa</taxon>
        <taxon>Chordata</taxon>
        <taxon>Craniata</taxon>
        <taxon>Vertebrata</taxon>
        <taxon>Euteleostomi</taxon>
        <taxon>Mammalia</taxon>
        <taxon>Eutheria</taxon>
        <taxon>Euarchontoglires</taxon>
        <taxon>Primates</taxon>
        <taxon>Haplorrhini</taxon>
        <taxon>Platyrrhini</taxon>
        <taxon>Cebidae</taxon>
        <taxon>Callitrichinae</taxon>
        <taxon>Saguinus</taxon>
    </lineage>
</organism>
<protein>
    <submittedName>
        <fullName evidence="2">Uncharacterized protein</fullName>
    </submittedName>
</protein>
<feature type="compositionally biased region" description="Polar residues" evidence="1">
    <location>
        <begin position="36"/>
        <end position="52"/>
    </location>
</feature>
<proteinExistence type="predicted"/>
<feature type="non-terminal residue" evidence="2">
    <location>
        <position position="1"/>
    </location>
</feature>
<comment type="caution">
    <text evidence="2">The sequence shown here is derived from an EMBL/GenBank/DDBJ whole genome shotgun (WGS) entry which is preliminary data.</text>
</comment>
<feature type="region of interest" description="Disordered" evidence="1">
    <location>
        <begin position="25"/>
        <end position="79"/>
    </location>
</feature>
<dbReference type="Proteomes" id="UP001266305">
    <property type="component" value="Unassembled WGS sequence"/>
</dbReference>
<accession>A0ABQ9U7E3</accession>
<feature type="region of interest" description="Disordered" evidence="1">
    <location>
        <begin position="96"/>
        <end position="132"/>
    </location>
</feature>
<sequence>QGGQGHGVGGKRLCNLSNIIVKLRSERNQRKGNSGGNLHSQATDTTTVSGHQAQGVRKDEQSYEEPGGQRAGHNQDFIEEKIPTYEWKRTQVRCMEKNSNTMQGGRWSTPRRGEELCGSKKKTQGQSRVAQT</sequence>
<name>A0ABQ9U7E3_SAGOE</name>
<evidence type="ECO:0000313" key="3">
    <source>
        <dbReference type="Proteomes" id="UP001266305"/>
    </source>
</evidence>
<evidence type="ECO:0000256" key="1">
    <source>
        <dbReference type="SAM" id="MobiDB-lite"/>
    </source>
</evidence>
<gene>
    <name evidence="2" type="ORF">P7K49_029511</name>
</gene>
<reference evidence="2 3" key="1">
    <citation type="submission" date="2023-05" db="EMBL/GenBank/DDBJ databases">
        <title>B98-5 Cell Line De Novo Hybrid Assembly: An Optical Mapping Approach.</title>
        <authorList>
            <person name="Kananen K."/>
            <person name="Auerbach J.A."/>
            <person name="Kautto E."/>
            <person name="Blachly J.S."/>
        </authorList>
    </citation>
    <scope>NUCLEOTIDE SEQUENCE [LARGE SCALE GENOMIC DNA]</scope>
    <source>
        <strain evidence="2">B95-8</strain>
        <tissue evidence="2">Cell line</tissue>
    </source>
</reference>
<evidence type="ECO:0000313" key="2">
    <source>
        <dbReference type="EMBL" id="KAK2092982.1"/>
    </source>
</evidence>
<dbReference type="EMBL" id="JASSZA010000015">
    <property type="protein sequence ID" value="KAK2092982.1"/>
    <property type="molecule type" value="Genomic_DNA"/>
</dbReference>
<keyword evidence="3" id="KW-1185">Reference proteome</keyword>